<reference evidence="3" key="1">
    <citation type="submission" date="2023-07" db="EMBL/GenBank/DDBJ databases">
        <title>Conexibacter stalactiti sp. nov., isolated from stalactites in a lava cave and emended description of the genus Conexibacter.</title>
        <authorList>
            <person name="Lee S.D."/>
        </authorList>
    </citation>
    <scope>NUCLEOTIDE SEQUENCE [LARGE SCALE GENOMIC DNA]</scope>
    <source>
        <strain evidence="3">KCTC 39840</strain>
    </source>
</reference>
<name>A0ABU4HQR8_9ACTN</name>
<dbReference type="EMBL" id="JAWSTH010000024">
    <property type="protein sequence ID" value="MDW5594905.1"/>
    <property type="molecule type" value="Genomic_DNA"/>
</dbReference>
<dbReference type="RefSeq" id="WP_318597238.1">
    <property type="nucleotide sequence ID" value="NZ_JAWSTH010000024.1"/>
</dbReference>
<keyword evidence="1" id="KW-0812">Transmembrane</keyword>
<accession>A0ABU4HQR8</accession>
<evidence type="ECO:0000256" key="1">
    <source>
        <dbReference type="SAM" id="Phobius"/>
    </source>
</evidence>
<evidence type="ECO:0000313" key="3">
    <source>
        <dbReference type="Proteomes" id="UP001284601"/>
    </source>
</evidence>
<proteinExistence type="predicted"/>
<dbReference type="Proteomes" id="UP001284601">
    <property type="component" value="Unassembled WGS sequence"/>
</dbReference>
<feature type="transmembrane region" description="Helical" evidence="1">
    <location>
        <begin position="25"/>
        <end position="46"/>
    </location>
</feature>
<keyword evidence="1" id="KW-1133">Transmembrane helix</keyword>
<keyword evidence="1" id="KW-0472">Membrane</keyword>
<evidence type="ECO:0000313" key="2">
    <source>
        <dbReference type="EMBL" id="MDW5594905.1"/>
    </source>
</evidence>
<comment type="caution">
    <text evidence="2">The sequence shown here is derived from an EMBL/GenBank/DDBJ whole genome shotgun (WGS) entry which is preliminary data.</text>
</comment>
<gene>
    <name evidence="2" type="ORF">R7226_11180</name>
</gene>
<protein>
    <submittedName>
        <fullName evidence="2">Uncharacterized protein</fullName>
    </submittedName>
</protein>
<organism evidence="2 3">
    <name type="scientific">Conexibacter stalactiti</name>
    <dbReference type="NCBI Taxonomy" id="1940611"/>
    <lineage>
        <taxon>Bacteria</taxon>
        <taxon>Bacillati</taxon>
        <taxon>Actinomycetota</taxon>
        <taxon>Thermoleophilia</taxon>
        <taxon>Solirubrobacterales</taxon>
        <taxon>Conexibacteraceae</taxon>
        <taxon>Conexibacter</taxon>
    </lineage>
</organism>
<keyword evidence="3" id="KW-1185">Reference proteome</keyword>
<sequence>MSQLPDRYDDSELEARAQDRAERRLFWRQLVIVIVIAVVVALRIWFV</sequence>